<feature type="transmembrane region" description="Helical" evidence="1">
    <location>
        <begin position="75"/>
        <end position="96"/>
    </location>
</feature>
<dbReference type="EMBL" id="CABDVL010000003">
    <property type="protein sequence ID" value="VTM50329.1"/>
    <property type="molecule type" value="Genomic_DNA"/>
</dbReference>
<feature type="transmembrane region" description="Helical" evidence="1">
    <location>
        <begin position="196"/>
        <end position="220"/>
    </location>
</feature>
<reference evidence="2" key="1">
    <citation type="submission" date="2019-04" db="EMBL/GenBank/DDBJ databases">
        <authorList>
            <consortium name="Pathogen Informatics"/>
        </authorList>
    </citation>
    <scope>NUCLEOTIDE SEQUENCE</scope>
    <source>
        <strain evidence="2">NCTC9183</strain>
    </source>
</reference>
<keyword evidence="1" id="KW-0472">Membrane</keyword>
<name>A0A4P0XRA6_KLEPN</name>
<keyword evidence="1" id="KW-0812">Transmembrane</keyword>
<evidence type="ECO:0000313" key="2">
    <source>
        <dbReference type="EMBL" id="VTM50329.1"/>
    </source>
</evidence>
<proteinExistence type="predicted"/>
<dbReference type="Pfam" id="PF03613">
    <property type="entry name" value="EIID-AGA"/>
    <property type="match status" value="1"/>
</dbReference>
<dbReference type="PANTHER" id="PTHR32502:SF23">
    <property type="entry name" value="TRANSPORT PROTEIN, PTS SYSTEM"/>
    <property type="match status" value="1"/>
</dbReference>
<sequence length="298" mass="33590">MTTKMISEEALQPQAQEETRITPRDLRRVFWRSFQMEFPWNYERQMNLAFVYALIPVLKKLYPRREELAAALKRHLVFFNTTPHIVTLLLGITTAMEEKNSQQKNMDATAIDNVKASLMGPLAGLGDSFFWGTLRLIATGIGTSLALKGNILGPILFLLVFNVPHILVRWCFTRWATYWAPGSLQRIQKSGMMESLTYGASIIGLMVVGAMTASMIDITIPLSFRRRGGQNPGTGHYQRHSACMLPLVSFGIVYWLLGRKVKTALNYWRHGAGGHSGFVDRIVLTGVSYATNNDDIYQ</sequence>
<keyword evidence="1" id="KW-1133">Transmembrane helix</keyword>
<feature type="transmembrane region" description="Helical" evidence="1">
    <location>
        <begin position="154"/>
        <end position="176"/>
    </location>
</feature>
<protein>
    <submittedName>
        <fullName evidence="2">PTS system protein</fullName>
    </submittedName>
</protein>
<accession>A0A4P0XRA6</accession>
<organism evidence="2">
    <name type="scientific">Klebsiella pneumoniae</name>
    <dbReference type="NCBI Taxonomy" id="573"/>
    <lineage>
        <taxon>Bacteria</taxon>
        <taxon>Pseudomonadati</taxon>
        <taxon>Pseudomonadota</taxon>
        <taxon>Gammaproteobacteria</taxon>
        <taxon>Enterobacterales</taxon>
        <taxon>Enterobacteriaceae</taxon>
        <taxon>Klebsiella/Raoultella group</taxon>
        <taxon>Klebsiella</taxon>
        <taxon>Klebsiella pneumoniae complex</taxon>
    </lineage>
</organism>
<evidence type="ECO:0000256" key="1">
    <source>
        <dbReference type="SAM" id="Phobius"/>
    </source>
</evidence>
<feature type="transmembrane region" description="Helical" evidence="1">
    <location>
        <begin position="241"/>
        <end position="257"/>
    </location>
</feature>
<dbReference type="InterPro" id="IPR050303">
    <property type="entry name" value="GatZ_KbaZ_carbometab"/>
</dbReference>
<dbReference type="PROSITE" id="PS51108">
    <property type="entry name" value="PTS_EIID"/>
    <property type="match status" value="1"/>
</dbReference>
<dbReference type="GO" id="GO:0005886">
    <property type="term" value="C:plasma membrane"/>
    <property type="evidence" value="ECO:0007669"/>
    <property type="project" value="TreeGrafter"/>
</dbReference>
<dbReference type="AlphaFoldDB" id="A0A4P0XRA6"/>
<dbReference type="GO" id="GO:0009401">
    <property type="term" value="P:phosphoenolpyruvate-dependent sugar phosphotransferase system"/>
    <property type="evidence" value="ECO:0007669"/>
    <property type="project" value="InterPro"/>
</dbReference>
<dbReference type="Proteomes" id="UP000507695">
    <property type="component" value="Unassembled WGS sequence"/>
</dbReference>
<gene>
    <name evidence="2" type="primary">manZ_3</name>
    <name evidence="2" type="ORF">NCTC9183_01324</name>
</gene>
<dbReference type="InterPro" id="IPR004704">
    <property type="entry name" value="PTS_IID_man"/>
</dbReference>
<dbReference type="PANTHER" id="PTHR32502">
    <property type="entry name" value="N-ACETYLGALACTOSAMINE PERMEASE II COMPONENT-RELATED"/>
    <property type="match status" value="1"/>
</dbReference>